<dbReference type="AlphaFoldDB" id="A0A1H9RAE3"/>
<proteinExistence type="predicted"/>
<evidence type="ECO:0000313" key="2">
    <source>
        <dbReference type="Proteomes" id="UP000182584"/>
    </source>
</evidence>
<organism evidence="1 2">
    <name type="scientific">Butyrivibrio fibrisolvens</name>
    <dbReference type="NCBI Taxonomy" id="831"/>
    <lineage>
        <taxon>Bacteria</taxon>
        <taxon>Bacillati</taxon>
        <taxon>Bacillota</taxon>
        <taxon>Clostridia</taxon>
        <taxon>Lachnospirales</taxon>
        <taxon>Lachnospiraceae</taxon>
        <taxon>Butyrivibrio</taxon>
    </lineage>
</organism>
<dbReference type="Proteomes" id="UP000182584">
    <property type="component" value="Unassembled WGS sequence"/>
</dbReference>
<name>A0A1H9RAE3_BUTFI</name>
<evidence type="ECO:0000313" key="1">
    <source>
        <dbReference type="EMBL" id="SER69019.1"/>
    </source>
</evidence>
<accession>A0A1H9RAE3</accession>
<reference evidence="1 2" key="1">
    <citation type="submission" date="2016-10" db="EMBL/GenBank/DDBJ databases">
        <authorList>
            <person name="de Groot N.N."/>
        </authorList>
    </citation>
    <scope>NUCLEOTIDE SEQUENCE [LARGE SCALE GENOMIC DNA]</scope>
    <source>
        <strain evidence="1 2">AR40</strain>
    </source>
</reference>
<protein>
    <submittedName>
        <fullName evidence="1">Uncharacterized protein</fullName>
    </submittedName>
</protein>
<sequence>MSKDLKTLVAKELEKGSTPLMFDSVIVPPEGFREIDSRERLLNVLQYLLRVKEHRKLIWNDTLSANNVYMDVFLGKTDFHRAALITRREEIYQHINWYGGKLKPDYNGKTVIETDVCAFSITEDELEKCKKNYDGKEAYSFYFGKYQIRSLYADCLDYRKNMAWDEDIFRATDEGTQQAAPEHKSPEATYGKYSELFRLNDDVIRAVLFQCLLLDDLRIEGNTVFANLYTIYLLR</sequence>
<gene>
    <name evidence="1" type="ORF">SAMN04487884_10978</name>
</gene>
<dbReference type="RefSeq" id="WP_074755643.1">
    <property type="nucleotide sequence ID" value="NZ_FOGJ01000009.1"/>
</dbReference>
<dbReference type="OrthoDB" id="1914006at2"/>
<dbReference type="EMBL" id="FOGJ01000009">
    <property type="protein sequence ID" value="SER69019.1"/>
    <property type="molecule type" value="Genomic_DNA"/>
</dbReference>